<dbReference type="InterPro" id="IPR016166">
    <property type="entry name" value="FAD-bd_PCMH"/>
</dbReference>
<dbReference type="SUPFAM" id="SSF56176">
    <property type="entry name" value="FAD-binding/transporter-associated domain-like"/>
    <property type="match status" value="1"/>
</dbReference>
<keyword evidence="5" id="KW-0732">Signal</keyword>
<evidence type="ECO:0000256" key="2">
    <source>
        <dbReference type="ARBA" id="ARBA00022630"/>
    </source>
</evidence>
<dbReference type="AlphaFoldDB" id="A0A507AKG6"/>
<dbReference type="GO" id="GO:0016491">
    <property type="term" value="F:oxidoreductase activity"/>
    <property type="evidence" value="ECO:0007669"/>
    <property type="project" value="UniProtKB-KW"/>
</dbReference>
<evidence type="ECO:0000256" key="3">
    <source>
        <dbReference type="ARBA" id="ARBA00022827"/>
    </source>
</evidence>
<keyword evidence="4" id="KW-0560">Oxidoreductase</keyword>
<evidence type="ECO:0000256" key="4">
    <source>
        <dbReference type="ARBA" id="ARBA00023002"/>
    </source>
</evidence>
<feature type="chain" id="PRO_5021498275" description="FAD-binding PCMH-type domain-containing protein" evidence="5">
    <location>
        <begin position="24"/>
        <end position="537"/>
    </location>
</feature>
<dbReference type="Proteomes" id="UP000319257">
    <property type="component" value="Unassembled WGS sequence"/>
</dbReference>
<dbReference type="PROSITE" id="PS51387">
    <property type="entry name" value="FAD_PCMH"/>
    <property type="match status" value="1"/>
</dbReference>
<keyword evidence="2" id="KW-0285">Flavoprotein</keyword>
<evidence type="ECO:0000313" key="8">
    <source>
        <dbReference type="Proteomes" id="UP000319257"/>
    </source>
</evidence>
<gene>
    <name evidence="7" type="ORF">E0L32_001289</name>
</gene>
<keyword evidence="3" id="KW-0274">FAD</keyword>
<dbReference type="Gene3D" id="3.30.43.10">
    <property type="entry name" value="Uridine Diphospho-n-acetylenolpyruvylglucosamine Reductase, domain 2"/>
    <property type="match status" value="1"/>
</dbReference>
<dbReference type="RefSeq" id="XP_030991803.1">
    <property type="nucleotide sequence ID" value="XM_031135351.1"/>
</dbReference>
<dbReference type="InterPro" id="IPR050416">
    <property type="entry name" value="FAD-linked_Oxidoreductase"/>
</dbReference>
<dbReference type="Gene3D" id="3.30.465.10">
    <property type="match status" value="1"/>
</dbReference>
<dbReference type="STRING" id="1093900.A0A507AKG6"/>
<dbReference type="InterPro" id="IPR016167">
    <property type="entry name" value="FAD-bd_PCMH_sub1"/>
</dbReference>
<evidence type="ECO:0000256" key="1">
    <source>
        <dbReference type="ARBA" id="ARBA00005466"/>
    </source>
</evidence>
<evidence type="ECO:0000259" key="6">
    <source>
        <dbReference type="PROSITE" id="PS51387"/>
    </source>
</evidence>
<dbReference type="InParanoid" id="A0A507AKG6"/>
<dbReference type="Pfam" id="PF01565">
    <property type="entry name" value="FAD_binding_4"/>
    <property type="match status" value="1"/>
</dbReference>
<sequence length="537" mass="58322">MRPWYHSGTGLLLALFTTTSVTAAVSSETLAACVKLFEAYPKQLVWDPLGPKGIATVLNASIYQSANTEYWNAESSNNRAACLFLPGNAHDVSFAVKTLNAHPTVAFALKSGGHNPNLGFSSVDEGVLISFRPNSQYAIPAADQETVEVGAGAKWEDVYAVLQPLNKAAVGGRLGDIGVTGFTIGGGLSYLSSQYGMACDNVVNFECVLANGTIVNANATSHPELFFALRGGGNQYAVITKMTLKTHNIGTEGMVWGGTRFYTADKHPAVLSAVSNFTANNKDPKAALIPTFNFIGAAGIDVPAIVVFYFYDAAQPAAGIFDELDAIHELSDGVKTLTYEDLTKENNSGKIEVLRFQIRMNTFPNMPMPKMSTFLNDHFTTVEKATATGSLLDPLDLRLFTFTVQPMSHLIAQASQNAGSNALGLDPTAGDRVWMEYDIAWLSPLCDEHCPGFVRTISDSLHNMHEKNYPGVYPTNYKSGNLKDVSYKPIFMNDAMYDQRVLQSYGEETYQRLKATHSAYDLAGFFATRQKGFGFTN</sequence>
<keyword evidence="8" id="KW-1185">Reference proteome</keyword>
<accession>A0A507AKG6</accession>
<comment type="similarity">
    <text evidence="1">Belongs to the oxygen-dependent FAD-linked oxidoreductase family.</text>
</comment>
<dbReference type="InterPro" id="IPR036318">
    <property type="entry name" value="FAD-bd_PCMH-like_sf"/>
</dbReference>
<evidence type="ECO:0000256" key="5">
    <source>
        <dbReference type="SAM" id="SignalP"/>
    </source>
</evidence>
<protein>
    <recommendedName>
        <fullName evidence="6">FAD-binding PCMH-type domain-containing protein</fullName>
    </recommendedName>
</protein>
<feature type="signal peptide" evidence="5">
    <location>
        <begin position="1"/>
        <end position="23"/>
    </location>
</feature>
<dbReference type="OrthoDB" id="2151789at2759"/>
<evidence type="ECO:0000313" key="7">
    <source>
        <dbReference type="EMBL" id="TPX10092.1"/>
    </source>
</evidence>
<proteinExistence type="inferred from homology"/>
<dbReference type="InterPro" id="IPR006094">
    <property type="entry name" value="Oxid_FAD_bind_N"/>
</dbReference>
<dbReference type="GeneID" id="41968736"/>
<comment type="caution">
    <text evidence="7">The sequence shown here is derived from an EMBL/GenBank/DDBJ whole genome shotgun (WGS) entry which is preliminary data.</text>
</comment>
<dbReference type="GO" id="GO:0071949">
    <property type="term" value="F:FAD binding"/>
    <property type="evidence" value="ECO:0007669"/>
    <property type="project" value="InterPro"/>
</dbReference>
<name>A0A507AKG6_9PEZI</name>
<feature type="domain" description="FAD-binding PCMH-type" evidence="6">
    <location>
        <begin position="76"/>
        <end position="249"/>
    </location>
</feature>
<dbReference type="EMBL" id="SKBQ01000005">
    <property type="protein sequence ID" value="TPX10092.1"/>
    <property type="molecule type" value="Genomic_DNA"/>
</dbReference>
<dbReference type="Gene3D" id="3.40.462.20">
    <property type="match status" value="1"/>
</dbReference>
<dbReference type="PANTHER" id="PTHR42973:SF13">
    <property type="entry name" value="FAD-BINDING PCMH-TYPE DOMAIN-CONTAINING PROTEIN"/>
    <property type="match status" value="1"/>
</dbReference>
<reference evidence="7 8" key="1">
    <citation type="submission" date="2019-06" db="EMBL/GenBank/DDBJ databases">
        <title>Draft genome sequence of the filamentous fungus Phialemoniopsis curvata isolated from diesel fuel.</title>
        <authorList>
            <person name="Varaljay V.A."/>
            <person name="Lyon W.J."/>
            <person name="Crouch A.L."/>
            <person name="Drake C.E."/>
            <person name="Hollomon J.M."/>
            <person name="Nadeau L.J."/>
            <person name="Nunn H.S."/>
            <person name="Stevenson B.S."/>
            <person name="Bojanowski C.L."/>
            <person name="Crookes-Goodson W.J."/>
        </authorList>
    </citation>
    <scope>NUCLEOTIDE SEQUENCE [LARGE SCALE GENOMIC DNA]</scope>
    <source>
        <strain evidence="7 8">D216</strain>
    </source>
</reference>
<dbReference type="PANTHER" id="PTHR42973">
    <property type="entry name" value="BINDING OXIDOREDUCTASE, PUTATIVE (AFU_ORTHOLOGUE AFUA_1G17690)-RELATED"/>
    <property type="match status" value="1"/>
</dbReference>
<organism evidence="7 8">
    <name type="scientific">Thyridium curvatum</name>
    <dbReference type="NCBI Taxonomy" id="1093900"/>
    <lineage>
        <taxon>Eukaryota</taxon>
        <taxon>Fungi</taxon>
        <taxon>Dikarya</taxon>
        <taxon>Ascomycota</taxon>
        <taxon>Pezizomycotina</taxon>
        <taxon>Sordariomycetes</taxon>
        <taxon>Sordariomycetidae</taxon>
        <taxon>Thyridiales</taxon>
        <taxon>Thyridiaceae</taxon>
        <taxon>Thyridium</taxon>
    </lineage>
</organism>
<dbReference type="InterPro" id="IPR016169">
    <property type="entry name" value="FAD-bd_PCMH_sub2"/>
</dbReference>